<keyword evidence="3" id="KW-1185">Reference proteome</keyword>
<dbReference type="Pfam" id="PF21836">
    <property type="entry name" value="DUF6895"/>
    <property type="match status" value="1"/>
</dbReference>
<gene>
    <name evidence="2" type="ORF">E6W39_00980</name>
</gene>
<organism evidence="2 3">
    <name type="scientific">Kitasatospora acidiphila</name>
    <dbReference type="NCBI Taxonomy" id="2567942"/>
    <lineage>
        <taxon>Bacteria</taxon>
        <taxon>Bacillati</taxon>
        <taxon>Actinomycetota</taxon>
        <taxon>Actinomycetes</taxon>
        <taxon>Kitasatosporales</taxon>
        <taxon>Streptomycetaceae</taxon>
        <taxon>Kitasatospora</taxon>
    </lineage>
</organism>
<comment type="caution">
    <text evidence="2">The sequence shown here is derived from an EMBL/GenBank/DDBJ whole genome shotgun (WGS) entry which is preliminary data.</text>
</comment>
<proteinExistence type="predicted"/>
<sequence>MERGAVAWLAAHRTRFDPDAADKRRTLFVRKAFVEVALLVGLRARAELGSFDGDPDYRMLYDQVSAVAARASYRELVARDERALLLYAGTYASQRLCGRRDSEFERLIGRAVAGRYAACFERVPFRQLDLLHTLELAGVDHGMPADSAVLPFSLLCADPSVVKLSDSDIYAVTHTVFYATDFGRRIPRWPTGFGLPQAVELLEALCLLCRQKENADLVAELLCCLLCLGIQDSPEMERAWAFLADAQEPDGRVAGPDGILPPELENGDADYRDWATGYHTTIVAALAGHLARDEAVIRQPRPSPPRSAGKERLEAAIRCATAWLTEAALDVPFDDAVPAAGAAARAARSVGEPRLAARALTSLVRRADNTLSQPVAWGGQGVDAVAECARGLSACGLVCESLDQFLTDTAAALTGLTAVPTAAAGGVRRLRDLGRLTEQQADSLLASTTAANLFAGNHAPAVTAVALAQYADGQPLHLGSDASAWHSVAERFAAALPAACQNYRLEEAAALVQGLGLLGWADHRITRDGVDFLLCQQHPTGAFGYPARDDHQERATAQRIWTQSCVVALSCLYGSYDGRAPHLRCHAAT</sequence>
<dbReference type="InterPro" id="IPR008930">
    <property type="entry name" value="Terpenoid_cyclase/PrenylTrfase"/>
</dbReference>
<protein>
    <recommendedName>
        <fullName evidence="1">DUF6895 domain-containing protein</fullName>
    </recommendedName>
</protein>
<dbReference type="InterPro" id="IPR054190">
    <property type="entry name" value="DUF6895"/>
</dbReference>
<dbReference type="AlphaFoldDB" id="A0A540WHQ3"/>
<dbReference type="Proteomes" id="UP000319103">
    <property type="component" value="Unassembled WGS sequence"/>
</dbReference>
<feature type="domain" description="DUF6895" evidence="1">
    <location>
        <begin position="3"/>
        <end position="288"/>
    </location>
</feature>
<evidence type="ECO:0000313" key="3">
    <source>
        <dbReference type="Proteomes" id="UP000319103"/>
    </source>
</evidence>
<dbReference type="SUPFAM" id="SSF48239">
    <property type="entry name" value="Terpenoid cyclases/Protein prenyltransferases"/>
    <property type="match status" value="1"/>
</dbReference>
<reference evidence="2 3" key="1">
    <citation type="submission" date="2019-06" db="EMBL/GenBank/DDBJ databases">
        <title>Description of Kitasatospora acidophila sp. nov. isolated from pine grove soil, and reclassification of Streptomyces novaecaesareae to Kitasatospora novaeceasareae comb. nov.</title>
        <authorList>
            <person name="Kim M.J."/>
        </authorList>
    </citation>
    <scope>NUCLEOTIDE SEQUENCE [LARGE SCALE GENOMIC DNA]</scope>
    <source>
        <strain evidence="2 3">MMS16-CNU292</strain>
    </source>
</reference>
<evidence type="ECO:0000259" key="1">
    <source>
        <dbReference type="Pfam" id="PF21836"/>
    </source>
</evidence>
<name>A0A540WHQ3_9ACTN</name>
<dbReference type="EMBL" id="VIGB01000002">
    <property type="protein sequence ID" value="TQF07974.1"/>
    <property type="molecule type" value="Genomic_DNA"/>
</dbReference>
<accession>A0A540WHQ3</accession>
<dbReference type="OrthoDB" id="5141156at2"/>
<evidence type="ECO:0000313" key="2">
    <source>
        <dbReference type="EMBL" id="TQF07974.1"/>
    </source>
</evidence>